<name>A0A1Y2CTC5_9FUNG</name>
<dbReference type="EMBL" id="MCGO01000007">
    <property type="protein sequence ID" value="ORY50289.1"/>
    <property type="molecule type" value="Genomic_DNA"/>
</dbReference>
<gene>
    <name evidence="1" type="ORF">BCR33DRAFT_713118</name>
</gene>
<comment type="caution">
    <text evidence="1">The sequence shown here is derived from an EMBL/GenBank/DDBJ whole genome shotgun (WGS) entry which is preliminary data.</text>
</comment>
<protein>
    <submittedName>
        <fullName evidence="1">Uncharacterized protein</fullName>
    </submittedName>
</protein>
<reference evidence="1 2" key="1">
    <citation type="submission" date="2016-07" db="EMBL/GenBank/DDBJ databases">
        <title>Pervasive Adenine N6-methylation of Active Genes in Fungi.</title>
        <authorList>
            <consortium name="DOE Joint Genome Institute"/>
            <person name="Mondo S.J."/>
            <person name="Dannebaum R.O."/>
            <person name="Kuo R.C."/>
            <person name="Labutti K."/>
            <person name="Haridas S."/>
            <person name="Kuo A."/>
            <person name="Salamov A."/>
            <person name="Ahrendt S.R."/>
            <person name="Lipzen A."/>
            <person name="Sullivan W."/>
            <person name="Andreopoulos W.B."/>
            <person name="Clum A."/>
            <person name="Lindquist E."/>
            <person name="Daum C."/>
            <person name="Ramamoorthy G.K."/>
            <person name="Gryganskyi A."/>
            <person name="Culley D."/>
            <person name="Magnuson J.K."/>
            <person name="James T.Y."/>
            <person name="O'Malley M.A."/>
            <person name="Stajich J.E."/>
            <person name="Spatafora J.W."/>
            <person name="Visel A."/>
            <person name="Grigoriev I.V."/>
        </authorList>
    </citation>
    <scope>NUCLEOTIDE SEQUENCE [LARGE SCALE GENOMIC DNA]</scope>
    <source>
        <strain evidence="1 2">JEL800</strain>
    </source>
</reference>
<accession>A0A1Y2CTC5</accession>
<proteinExistence type="predicted"/>
<keyword evidence="2" id="KW-1185">Reference proteome</keyword>
<evidence type="ECO:0000313" key="2">
    <source>
        <dbReference type="Proteomes" id="UP000193642"/>
    </source>
</evidence>
<evidence type="ECO:0000313" key="1">
    <source>
        <dbReference type="EMBL" id="ORY50289.1"/>
    </source>
</evidence>
<dbReference type="OrthoDB" id="4835490at2759"/>
<dbReference type="Proteomes" id="UP000193642">
    <property type="component" value="Unassembled WGS sequence"/>
</dbReference>
<dbReference type="AlphaFoldDB" id="A0A1Y2CTC5"/>
<sequence length="310" mass="34335">MESTSLQPVAGSDSVQFVMNPALPIERDLAAEVTSMMALLTSINMKWSSMETKNGALETAVQELSTKNGTLENSMNDLCSQNHTFTTKNTALEVTLNDFVTLETTVQTLESTIQQLGTKNNALEATLNDLVSHINTLETSVKVFAVNHLGSRNDQNLNSRIVQLDSCIIHLENNNKKQKETLKRKEVQFASSIDDIRKKGNAAMSVANAKFRLVFQKIGLCVDESVPNSTINEVALSHMSSLKSSWWRSIEESNRLKLVMETFNTSFASTVCLIVTGFPDGKVLNVGQVEAALNSLQRQWVIVYRMWGPC</sequence>
<organism evidence="1 2">
    <name type="scientific">Rhizoclosmatium globosum</name>
    <dbReference type="NCBI Taxonomy" id="329046"/>
    <lineage>
        <taxon>Eukaryota</taxon>
        <taxon>Fungi</taxon>
        <taxon>Fungi incertae sedis</taxon>
        <taxon>Chytridiomycota</taxon>
        <taxon>Chytridiomycota incertae sedis</taxon>
        <taxon>Chytridiomycetes</taxon>
        <taxon>Chytridiales</taxon>
        <taxon>Chytriomycetaceae</taxon>
        <taxon>Rhizoclosmatium</taxon>
    </lineage>
</organism>
<dbReference type="Gene3D" id="1.10.287.1490">
    <property type="match status" value="1"/>
</dbReference>